<keyword evidence="2" id="KW-1185">Reference proteome</keyword>
<dbReference type="AlphaFoldDB" id="A0A0V1BS83"/>
<reference evidence="1 2" key="1">
    <citation type="submission" date="2015-01" db="EMBL/GenBank/DDBJ databases">
        <title>Evolution of Trichinella species and genotypes.</title>
        <authorList>
            <person name="Korhonen P.K."/>
            <person name="Edoardo P."/>
            <person name="Giuseppe L.R."/>
            <person name="Gasser R.B."/>
        </authorList>
    </citation>
    <scope>NUCLEOTIDE SEQUENCE [LARGE SCALE GENOMIC DNA]</scope>
    <source>
        <strain evidence="1">ISS3</strain>
    </source>
</reference>
<comment type="caution">
    <text evidence="1">The sequence shown here is derived from an EMBL/GenBank/DDBJ whole genome shotgun (WGS) entry which is preliminary data.</text>
</comment>
<dbReference type="InParanoid" id="A0A0V1BS83"/>
<dbReference type="EMBL" id="JYDH01000016">
    <property type="protein sequence ID" value="KRY39729.1"/>
    <property type="molecule type" value="Genomic_DNA"/>
</dbReference>
<sequence length="97" mass="11411">MEKNAHREERRQVEKVVIGERLWIGWIESFVGQFRSLVKMEQRKCENAVDMQQITEDTKQIADDTKQNKRRQSSWDPNSVGLGLGYFERAKLSHSCN</sequence>
<gene>
    <name evidence="1" type="ORF">T01_3312</name>
</gene>
<organism evidence="1 2">
    <name type="scientific">Trichinella spiralis</name>
    <name type="common">Trichina worm</name>
    <dbReference type="NCBI Taxonomy" id="6334"/>
    <lineage>
        <taxon>Eukaryota</taxon>
        <taxon>Metazoa</taxon>
        <taxon>Ecdysozoa</taxon>
        <taxon>Nematoda</taxon>
        <taxon>Enoplea</taxon>
        <taxon>Dorylaimia</taxon>
        <taxon>Trichinellida</taxon>
        <taxon>Trichinellidae</taxon>
        <taxon>Trichinella</taxon>
    </lineage>
</organism>
<evidence type="ECO:0000313" key="1">
    <source>
        <dbReference type="EMBL" id="KRY39729.1"/>
    </source>
</evidence>
<proteinExistence type="predicted"/>
<dbReference type="OrthoDB" id="5935868at2759"/>
<accession>A0A0V1BS83</accession>
<protein>
    <submittedName>
        <fullName evidence="1">Uncharacterized protein</fullName>
    </submittedName>
</protein>
<dbReference type="Proteomes" id="UP000054776">
    <property type="component" value="Unassembled WGS sequence"/>
</dbReference>
<name>A0A0V1BS83_TRISP</name>
<evidence type="ECO:0000313" key="2">
    <source>
        <dbReference type="Proteomes" id="UP000054776"/>
    </source>
</evidence>